<dbReference type="Gene3D" id="1.10.287.130">
    <property type="match status" value="1"/>
</dbReference>
<dbReference type="SUPFAM" id="SSF47384">
    <property type="entry name" value="Homodimeric domain of signal transducing histidine kinase"/>
    <property type="match status" value="1"/>
</dbReference>
<dbReference type="Pfam" id="PF00512">
    <property type="entry name" value="HisKA"/>
    <property type="match status" value="1"/>
</dbReference>
<dbReference type="InterPro" id="IPR036890">
    <property type="entry name" value="HATPase_C_sf"/>
</dbReference>
<dbReference type="InterPro" id="IPR005467">
    <property type="entry name" value="His_kinase_dom"/>
</dbReference>
<evidence type="ECO:0000256" key="6">
    <source>
        <dbReference type="ARBA" id="ARBA00022777"/>
    </source>
</evidence>
<dbReference type="Pfam" id="PF02518">
    <property type="entry name" value="HATPase_c"/>
    <property type="match status" value="1"/>
</dbReference>
<keyword evidence="7" id="KW-0067">ATP-binding</keyword>
<evidence type="ECO:0000256" key="7">
    <source>
        <dbReference type="ARBA" id="ARBA00022840"/>
    </source>
</evidence>
<dbReference type="PROSITE" id="PS50109">
    <property type="entry name" value="HIS_KIN"/>
    <property type="match status" value="1"/>
</dbReference>
<dbReference type="SUPFAM" id="SSF55874">
    <property type="entry name" value="ATPase domain of HSP90 chaperone/DNA topoisomerase II/histidine kinase"/>
    <property type="match status" value="1"/>
</dbReference>
<sequence length="315" mass="36171">MDELKTFIADYPYPIFIIDGNTHRIHYANNFVESRSKASPVGKRVEKYLQLITSPLEKATYTQFDQAWYTLSEKEIDTTNRQYYLLELEKPTNLPDTATLDSWKKMIAVMLHRLRSPLTGINGYLDMLEDENENQNLNKRFKSINKGLTHIYDLMDELEVLYNIQPVQKKEEFTTTNIKEVVDEALLLVDEENRKRISVQGSLPDFTLDSLPVVTRRILSLLLTNALEHSSDQNIELTVSEDLGGRITIKNTLKNGIDQDIRDHVFYPFVTTKANNLGIGLTMALLYARQLGGTIFFEESTEEKTVVAQLKFPVA</sequence>
<proteinExistence type="predicted"/>
<evidence type="ECO:0000256" key="4">
    <source>
        <dbReference type="ARBA" id="ARBA00022679"/>
    </source>
</evidence>
<name>A0A521EDQ7_9BACT</name>
<feature type="domain" description="Histidine kinase" evidence="9">
    <location>
        <begin position="109"/>
        <end position="315"/>
    </location>
</feature>
<reference evidence="10 11" key="1">
    <citation type="submission" date="2017-05" db="EMBL/GenBank/DDBJ databases">
        <authorList>
            <person name="Varghese N."/>
            <person name="Submissions S."/>
        </authorList>
    </citation>
    <scope>NUCLEOTIDE SEQUENCE [LARGE SCALE GENOMIC DNA]</scope>
    <source>
        <strain evidence="10 11">DSM 21985</strain>
    </source>
</reference>
<dbReference type="SMART" id="SM00387">
    <property type="entry name" value="HATPase_c"/>
    <property type="match status" value="1"/>
</dbReference>
<dbReference type="InterPro" id="IPR036097">
    <property type="entry name" value="HisK_dim/P_sf"/>
</dbReference>
<evidence type="ECO:0000256" key="2">
    <source>
        <dbReference type="ARBA" id="ARBA00012438"/>
    </source>
</evidence>
<dbReference type="PANTHER" id="PTHR43065">
    <property type="entry name" value="SENSOR HISTIDINE KINASE"/>
    <property type="match status" value="1"/>
</dbReference>
<keyword evidence="3" id="KW-0597">Phosphoprotein</keyword>
<evidence type="ECO:0000256" key="1">
    <source>
        <dbReference type="ARBA" id="ARBA00000085"/>
    </source>
</evidence>
<evidence type="ECO:0000256" key="3">
    <source>
        <dbReference type="ARBA" id="ARBA00022553"/>
    </source>
</evidence>
<keyword evidence="8" id="KW-0902">Two-component regulatory system</keyword>
<dbReference type="InterPro" id="IPR003594">
    <property type="entry name" value="HATPase_dom"/>
</dbReference>
<dbReference type="PANTHER" id="PTHR43065:SF10">
    <property type="entry name" value="PEROXIDE STRESS-ACTIVATED HISTIDINE KINASE MAK3"/>
    <property type="match status" value="1"/>
</dbReference>
<organism evidence="10 11">
    <name type="scientific">Gracilimonas mengyeensis</name>
    <dbReference type="NCBI Taxonomy" id="1302730"/>
    <lineage>
        <taxon>Bacteria</taxon>
        <taxon>Pseudomonadati</taxon>
        <taxon>Balneolota</taxon>
        <taxon>Balneolia</taxon>
        <taxon>Balneolales</taxon>
        <taxon>Balneolaceae</taxon>
        <taxon>Gracilimonas</taxon>
    </lineage>
</organism>
<dbReference type="AlphaFoldDB" id="A0A521EDQ7"/>
<dbReference type="InterPro" id="IPR003661">
    <property type="entry name" value="HisK_dim/P_dom"/>
</dbReference>
<evidence type="ECO:0000313" key="11">
    <source>
        <dbReference type="Proteomes" id="UP000317557"/>
    </source>
</evidence>
<evidence type="ECO:0000313" key="10">
    <source>
        <dbReference type="EMBL" id="SMO82048.1"/>
    </source>
</evidence>
<dbReference type="GO" id="GO:0000155">
    <property type="term" value="F:phosphorelay sensor kinase activity"/>
    <property type="evidence" value="ECO:0007669"/>
    <property type="project" value="InterPro"/>
</dbReference>
<keyword evidence="11" id="KW-1185">Reference proteome</keyword>
<dbReference type="EC" id="2.7.13.3" evidence="2"/>
<keyword evidence="4" id="KW-0808">Transferase</keyword>
<evidence type="ECO:0000259" key="9">
    <source>
        <dbReference type="PROSITE" id="PS50109"/>
    </source>
</evidence>
<comment type="catalytic activity">
    <reaction evidence="1">
        <text>ATP + protein L-histidine = ADP + protein N-phospho-L-histidine.</text>
        <dbReference type="EC" id="2.7.13.3"/>
    </reaction>
</comment>
<gene>
    <name evidence="10" type="ORF">SAMN06265219_111119</name>
</gene>
<dbReference type="EMBL" id="FXTP01000011">
    <property type="protein sequence ID" value="SMO82048.1"/>
    <property type="molecule type" value="Genomic_DNA"/>
</dbReference>
<dbReference type="SMART" id="SM00388">
    <property type="entry name" value="HisKA"/>
    <property type="match status" value="1"/>
</dbReference>
<evidence type="ECO:0000256" key="5">
    <source>
        <dbReference type="ARBA" id="ARBA00022741"/>
    </source>
</evidence>
<keyword evidence="6 10" id="KW-0418">Kinase</keyword>
<dbReference type="GO" id="GO:0005524">
    <property type="term" value="F:ATP binding"/>
    <property type="evidence" value="ECO:0007669"/>
    <property type="project" value="UniProtKB-KW"/>
</dbReference>
<accession>A0A521EDQ7</accession>
<protein>
    <recommendedName>
        <fullName evidence="2">histidine kinase</fullName>
        <ecNumber evidence="2">2.7.13.3</ecNumber>
    </recommendedName>
</protein>
<dbReference type="CDD" id="cd00082">
    <property type="entry name" value="HisKA"/>
    <property type="match status" value="1"/>
</dbReference>
<dbReference type="Gene3D" id="3.30.565.10">
    <property type="entry name" value="Histidine kinase-like ATPase, C-terminal domain"/>
    <property type="match status" value="1"/>
</dbReference>
<dbReference type="RefSeq" id="WP_142455113.1">
    <property type="nucleotide sequence ID" value="NZ_FXTP01000011.1"/>
</dbReference>
<dbReference type="OrthoDB" id="1931120at2"/>
<dbReference type="Proteomes" id="UP000317557">
    <property type="component" value="Unassembled WGS sequence"/>
</dbReference>
<evidence type="ECO:0000256" key="8">
    <source>
        <dbReference type="ARBA" id="ARBA00023012"/>
    </source>
</evidence>
<keyword evidence="5" id="KW-0547">Nucleotide-binding</keyword>